<organism evidence="1 2">
    <name type="scientific">Pseudomonas eucalypticola</name>
    <dbReference type="NCBI Taxonomy" id="2599595"/>
    <lineage>
        <taxon>Bacteria</taxon>
        <taxon>Pseudomonadati</taxon>
        <taxon>Pseudomonadota</taxon>
        <taxon>Gammaproteobacteria</taxon>
        <taxon>Pseudomonadales</taxon>
        <taxon>Pseudomonadaceae</taxon>
        <taxon>Pseudomonas</taxon>
    </lineage>
</organism>
<dbReference type="KEGG" id="pez:HWQ56_10470"/>
<dbReference type="EMBL" id="CP056030">
    <property type="protein sequence ID" value="QKZ07652.1"/>
    <property type="molecule type" value="Genomic_DNA"/>
</dbReference>
<gene>
    <name evidence="1" type="ORF">HWQ56_10470</name>
</gene>
<evidence type="ECO:0000313" key="1">
    <source>
        <dbReference type="EMBL" id="QKZ07652.1"/>
    </source>
</evidence>
<dbReference type="Proteomes" id="UP000509568">
    <property type="component" value="Chromosome"/>
</dbReference>
<reference evidence="1 2" key="1">
    <citation type="submission" date="2020-06" db="EMBL/GenBank/DDBJ databases">
        <title>Pseudomonas eucalypticola sp. nov., an endophyte of Eucalyptus dunnii leaves with biocontrol ability of eucalyptus leaf blight.</title>
        <authorList>
            <person name="Liu Y."/>
            <person name="Song Z."/>
            <person name="Zeng H."/>
            <person name="Lu M."/>
            <person name="Wang X."/>
            <person name="Lian X."/>
            <person name="Zhang Q."/>
        </authorList>
    </citation>
    <scope>NUCLEOTIDE SEQUENCE [LARGE SCALE GENOMIC DNA]</scope>
    <source>
        <strain evidence="1 2">NP-1</strain>
    </source>
</reference>
<evidence type="ECO:0000313" key="2">
    <source>
        <dbReference type="Proteomes" id="UP000509568"/>
    </source>
</evidence>
<name>A0A7D5DBR8_9PSED</name>
<sequence>MLDAAVKIVKSTRFDDVDHDLGYEYRGYNYSVQNDGDMFLVRTYDDEPGRATVVSPTTAQANGNLGQLVTFLRAELGVSRIRLYKGDLGSYGEIDLETLAFLTI</sequence>
<protein>
    <submittedName>
        <fullName evidence="1">Uncharacterized protein</fullName>
    </submittedName>
</protein>
<proteinExistence type="predicted"/>
<dbReference type="AlphaFoldDB" id="A0A7D5DBR8"/>
<keyword evidence="2" id="KW-1185">Reference proteome</keyword>
<accession>A0A7D5DBR8</accession>